<sequence>MKSQKALRKLLKAKQPQYETWQLTFTDGTTVQHRFKLADHDEIFKQLRDKQGSVDTSDGHHYDFSDLIRFEWH</sequence>
<protein>
    <submittedName>
        <fullName evidence="1">Uncharacterized protein</fullName>
    </submittedName>
</protein>
<dbReference type="OrthoDB" id="2300683at2"/>
<evidence type="ECO:0000313" key="2">
    <source>
        <dbReference type="Proteomes" id="UP000051790"/>
    </source>
</evidence>
<dbReference type="PATRIC" id="fig|1423769.4.peg.1423"/>
<dbReference type="Proteomes" id="UP000051790">
    <property type="component" value="Unassembled WGS sequence"/>
</dbReference>
<dbReference type="EMBL" id="AZEU01000018">
    <property type="protein sequence ID" value="KRL53220.1"/>
    <property type="molecule type" value="Genomic_DNA"/>
</dbReference>
<reference evidence="1 2" key="1">
    <citation type="journal article" date="2015" name="Genome Announc.">
        <title>Expanding the biotechnology potential of lactobacilli through comparative genomics of 213 strains and associated genera.</title>
        <authorList>
            <person name="Sun Z."/>
            <person name="Harris H.M."/>
            <person name="McCann A."/>
            <person name="Guo C."/>
            <person name="Argimon S."/>
            <person name="Zhang W."/>
            <person name="Yang X."/>
            <person name="Jeffery I.B."/>
            <person name="Cooney J.C."/>
            <person name="Kagawa T.F."/>
            <person name="Liu W."/>
            <person name="Song Y."/>
            <person name="Salvetti E."/>
            <person name="Wrobel A."/>
            <person name="Rasinkangas P."/>
            <person name="Parkhill J."/>
            <person name="Rea M.C."/>
            <person name="O'Sullivan O."/>
            <person name="Ritari J."/>
            <person name="Douillard F.P."/>
            <person name="Paul Ross R."/>
            <person name="Yang R."/>
            <person name="Briner A.E."/>
            <person name="Felis G.E."/>
            <person name="de Vos W.M."/>
            <person name="Barrangou R."/>
            <person name="Klaenhammer T.R."/>
            <person name="Caufield P.W."/>
            <person name="Cui Y."/>
            <person name="Zhang H."/>
            <person name="O'Toole P.W."/>
        </authorList>
    </citation>
    <scope>NUCLEOTIDE SEQUENCE [LARGE SCALE GENOMIC DNA]</scope>
    <source>
        <strain evidence="1 2">DSM 13343</strain>
    </source>
</reference>
<comment type="caution">
    <text evidence="1">The sequence shown here is derived from an EMBL/GenBank/DDBJ whole genome shotgun (WGS) entry which is preliminary data.</text>
</comment>
<proteinExistence type="predicted"/>
<keyword evidence="2" id="KW-1185">Reference proteome</keyword>
<dbReference type="RefSeq" id="WP_054713781.1">
    <property type="nucleotide sequence ID" value="NZ_AZEU01000018.1"/>
</dbReference>
<evidence type="ECO:0000313" key="1">
    <source>
        <dbReference type="EMBL" id="KRL53220.1"/>
    </source>
</evidence>
<organism evidence="1 2">
    <name type="scientific">Lacticaseibacillus manihotivorans DSM 13343 = JCM 12514</name>
    <dbReference type="NCBI Taxonomy" id="1423769"/>
    <lineage>
        <taxon>Bacteria</taxon>
        <taxon>Bacillati</taxon>
        <taxon>Bacillota</taxon>
        <taxon>Bacilli</taxon>
        <taxon>Lactobacillales</taxon>
        <taxon>Lactobacillaceae</taxon>
        <taxon>Lacticaseibacillus</taxon>
    </lineage>
</organism>
<gene>
    <name evidence="1" type="ORF">FD01_GL001323</name>
</gene>
<name>A0A0R1RDC7_9LACO</name>
<accession>A0A0R1RDC7</accession>
<dbReference type="AlphaFoldDB" id="A0A0R1RDC7"/>